<name>A0AAQ3UDP8_PASNO</name>
<evidence type="ECO:0000256" key="2">
    <source>
        <dbReference type="ARBA" id="ARBA00022821"/>
    </source>
</evidence>
<dbReference type="Gene3D" id="3.80.10.10">
    <property type="entry name" value="Ribonuclease Inhibitor"/>
    <property type="match status" value="3"/>
</dbReference>
<dbReference type="InterPro" id="IPR032675">
    <property type="entry name" value="LRR_dom_sf"/>
</dbReference>
<keyword evidence="2" id="KW-0611">Plant defense</keyword>
<dbReference type="InterPro" id="IPR002182">
    <property type="entry name" value="NB-ARC"/>
</dbReference>
<evidence type="ECO:0000259" key="4">
    <source>
        <dbReference type="Pfam" id="PF23559"/>
    </source>
</evidence>
<evidence type="ECO:0000256" key="1">
    <source>
        <dbReference type="ARBA" id="ARBA00022614"/>
    </source>
</evidence>
<organism evidence="6 7">
    <name type="scientific">Paspalum notatum var. saurae</name>
    <dbReference type="NCBI Taxonomy" id="547442"/>
    <lineage>
        <taxon>Eukaryota</taxon>
        <taxon>Viridiplantae</taxon>
        <taxon>Streptophyta</taxon>
        <taxon>Embryophyta</taxon>
        <taxon>Tracheophyta</taxon>
        <taxon>Spermatophyta</taxon>
        <taxon>Magnoliopsida</taxon>
        <taxon>Liliopsida</taxon>
        <taxon>Poales</taxon>
        <taxon>Poaceae</taxon>
        <taxon>PACMAD clade</taxon>
        <taxon>Panicoideae</taxon>
        <taxon>Andropogonodae</taxon>
        <taxon>Paspaleae</taxon>
        <taxon>Paspalinae</taxon>
        <taxon>Paspalum</taxon>
    </lineage>
</organism>
<feature type="domain" description="Disease resistance protein winged helix" evidence="4">
    <location>
        <begin position="559"/>
        <end position="634"/>
    </location>
</feature>
<proteinExistence type="predicted"/>
<dbReference type="Pfam" id="PF23559">
    <property type="entry name" value="WHD_DRP"/>
    <property type="match status" value="1"/>
</dbReference>
<sequence>MIGACLHQLQNLNLVHGPESRKLITSLEETLGQILTLFTACQNSRITYHFSGRRLDCELKEVHGKIGIYLVAFPNIIDVYMVCHFTGAVVPAHLAEVQVQKPHLFSGSFQRIEESPPPPSISGFVFNCILNKAFIYLECYGMGVGVDVLHLKDKLLSRMGEIQAVLDSDGSLEIKKRTAYSTWIWPLRDAIEETEDAVDSIAYYLCERAARTRRVQHKVQRPKPKVLKGKDIKSANSVFRICITRLRNAVLNLDDVAADAYLHRYHGTRDTSDYNHGSVDNLFIGRVIEKEEIVCWLTQSESEGTDQGLSVFAVHGKGGMGKTALAQLVYRDEEVIECFDSMIWLHFHNNFDIEIMTLRVLESVANWRFSYDTLEDLQKILVSELSSKKFLLVLDGAQDGDRIDEWEKFMAPLRYGQKGNRILLTTQELSVVNTVAELTGTKPKKILLNGLSYDDSLMLFKKYAFAGLDPETYVAISPGISEESIALVVKETVERFEGCPLLIKALGGYLGDNMHSHHLNEMVRLLKYTDYRGDTDRLLKLCYHGLPTHVQACFRYFSIFPREHKFSKTELVKLWMGSGLISDISDCKQSPEEIGQMYLNTLVRRSFVDKIVETKFCAEHEEYYVVPSSMYELAQYFSLGECARVNTDELEHINQSVRHLYIVQHNVFSPEKLKVISRLKYLRTLIIEGDLRGQDAEGILGKILEGLSCLRVLSLPKTSLNFLGEMTNLLHLRYISVFKCGKSDLLKVFKHYHLRLVKICHLQAKAIDFEDIINLQHLRYLDIPGNYYPKGTQIGNLSELQELDNYVISKAEGFGVSTLKNLLGVRRMGLLEMENIIDCLDVARFKLNHKSHLKSLSLTWSTGLTGDIDDQILDDLEPPRGLEELHITGYSGRIPRWMVNESLLKLVYLEIKDCTSWDSIPSLSALQFLRYLRLEHLSNLRCIGDNFELHTESDAFVGTCFPPFLEILRVELCPKLKRLPNLPLSLNQLVLEFVGLEIFPKIKLISDNQPNESSSSLMQSKLVSLHVENCSDLPCLNEGLLQQQEHLGSLQKVVIKRCEILEHLPPEGFSGLVQLKYLEVISCPVLRMRKDTCLFPVSLRYFAISRCDDAEIPIVTSFERSVSLRRLSLSDCNNLQNLPSERVFENLGMLHEITIARCRNLLSLGGLVAAGSLRLLTVVCCDKLLESSVVDNIKGCSLKLDKLKIDRQNLLLVEPLINLTSTQELHICNDDGMTYLPESWLLKNSASLHSIVIGVADSLVSVPSWLIKLEHLQILHIERASLIESIPEMPTSLRKLTIWGCHPLLLERCQKDVGLDWPKIANIYADLQAFSRGARNNVNNSIFWMNWMYMEQRISDENRQELYELLV</sequence>
<dbReference type="InterPro" id="IPR056789">
    <property type="entry name" value="LRR_R13L1-DRL21"/>
</dbReference>
<dbReference type="Gene3D" id="1.10.10.10">
    <property type="entry name" value="Winged helix-like DNA-binding domain superfamily/Winged helix DNA-binding domain"/>
    <property type="match status" value="1"/>
</dbReference>
<evidence type="ECO:0000313" key="6">
    <source>
        <dbReference type="EMBL" id="WVZ90453.1"/>
    </source>
</evidence>
<dbReference type="SUPFAM" id="SSF52540">
    <property type="entry name" value="P-loop containing nucleoside triphosphate hydrolases"/>
    <property type="match status" value="1"/>
</dbReference>
<dbReference type="Proteomes" id="UP001341281">
    <property type="component" value="Chromosome 08"/>
</dbReference>
<evidence type="ECO:0000259" key="5">
    <source>
        <dbReference type="Pfam" id="PF25019"/>
    </source>
</evidence>
<evidence type="ECO:0008006" key="8">
    <source>
        <dbReference type="Google" id="ProtNLM"/>
    </source>
</evidence>
<evidence type="ECO:0000313" key="7">
    <source>
        <dbReference type="Proteomes" id="UP001341281"/>
    </source>
</evidence>
<dbReference type="InterPro" id="IPR036388">
    <property type="entry name" value="WH-like_DNA-bd_sf"/>
</dbReference>
<dbReference type="PANTHER" id="PTHR36766">
    <property type="entry name" value="PLANT BROAD-SPECTRUM MILDEW RESISTANCE PROTEIN RPW8"/>
    <property type="match status" value="1"/>
</dbReference>
<dbReference type="Pfam" id="PF25019">
    <property type="entry name" value="LRR_R13L1-DRL21"/>
    <property type="match status" value="1"/>
</dbReference>
<dbReference type="SUPFAM" id="SSF52058">
    <property type="entry name" value="L domain-like"/>
    <property type="match status" value="2"/>
</dbReference>
<reference evidence="6 7" key="1">
    <citation type="submission" date="2024-02" db="EMBL/GenBank/DDBJ databases">
        <title>High-quality chromosome-scale genome assembly of Pensacola bahiagrass (Paspalum notatum Flugge var. saurae).</title>
        <authorList>
            <person name="Vega J.M."/>
            <person name="Podio M."/>
            <person name="Orjuela J."/>
            <person name="Siena L.A."/>
            <person name="Pessino S.C."/>
            <person name="Combes M.C."/>
            <person name="Mariac C."/>
            <person name="Albertini E."/>
            <person name="Pupilli F."/>
            <person name="Ortiz J.P.A."/>
            <person name="Leblanc O."/>
        </authorList>
    </citation>
    <scope>NUCLEOTIDE SEQUENCE [LARGE SCALE GENOMIC DNA]</scope>
    <source>
        <strain evidence="6">R1</strain>
        <tissue evidence="6">Leaf</tissue>
    </source>
</reference>
<keyword evidence="1" id="KW-0433">Leucine-rich repeat</keyword>
<accession>A0AAQ3UDP8</accession>
<feature type="domain" description="R13L1/DRL21-like LRR repeat region" evidence="5">
    <location>
        <begin position="817"/>
        <end position="936"/>
    </location>
</feature>
<evidence type="ECO:0000259" key="3">
    <source>
        <dbReference type="Pfam" id="PF00931"/>
    </source>
</evidence>
<dbReference type="PRINTS" id="PR00364">
    <property type="entry name" value="DISEASERSIST"/>
</dbReference>
<dbReference type="PANTHER" id="PTHR36766:SF64">
    <property type="entry name" value="OS12G0206100 PROTEIN"/>
    <property type="match status" value="1"/>
</dbReference>
<dbReference type="Pfam" id="PF00931">
    <property type="entry name" value="NB-ARC"/>
    <property type="match status" value="1"/>
</dbReference>
<dbReference type="EMBL" id="CP144752">
    <property type="protein sequence ID" value="WVZ90453.1"/>
    <property type="molecule type" value="Genomic_DNA"/>
</dbReference>
<dbReference type="GO" id="GO:0006952">
    <property type="term" value="P:defense response"/>
    <property type="evidence" value="ECO:0007669"/>
    <property type="project" value="UniProtKB-KW"/>
</dbReference>
<dbReference type="Gene3D" id="3.40.50.300">
    <property type="entry name" value="P-loop containing nucleotide triphosphate hydrolases"/>
    <property type="match status" value="1"/>
</dbReference>
<dbReference type="InterPro" id="IPR027417">
    <property type="entry name" value="P-loop_NTPase"/>
</dbReference>
<dbReference type="InterPro" id="IPR058922">
    <property type="entry name" value="WHD_DRP"/>
</dbReference>
<dbReference type="GO" id="GO:0043531">
    <property type="term" value="F:ADP binding"/>
    <property type="evidence" value="ECO:0007669"/>
    <property type="project" value="InterPro"/>
</dbReference>
<feature type="domain" description="NB-ARC" evidence="3">
    <location>
        <begin position="292"/>
        <end position="466"/>
    </location>
</feature>
<keyword evidence="7" id="KW-1185">Reference proteome</keyword>
<protein>
    <recommendedName>
        <fullName evidence="8">NB-ARC domain-containing protein</fullName>
    </recommendedName>
</protein>
<gene>
    <name evidence="6" type="ORF">U9M48_036754</name>
</gene>